<sequence>MDTRSPGGITGALPAFWVGIGYLMDGGESEFMGGVYHQEEHVGSNTNQGIRSVKTINRCAPSHRLMHSHAV</sequence>
<proteinExistence type="predicted"/>
<protein>
    <submittedName>
        <fullName evidence="1">Uncharacterized protein</fullName>
    </submittedName>
</protein>
<comment type="caution">
    <text evidence="1">The sequence shown here is derived from an EMBL/GenBank/DDBJ whole genome shotgun (WGS) entry which is preliminary data.</text>
</comment>
<dbReference type="AlphaFoldDB" id="A0A4C1VBX4"/>
<gene>
    <name evidence="1" type="ORF">EVAR_94907_1</name>
</gene>
<evidence type="ECO:0000313" key="1">
    <source>
        <dbReference type="EMBL" id="GBP35454.1"/>
    </source>
</evidence>
<accession>A0A4C1VBX4</accession>
<keyword evidence="2" id="KW-1185">Reference proteome</keyword>
<organism evidence="1 2">
    <name type="scientific">Eumeta variegata</name>
    <name type="common">Bagworm moth</name>
    <name type="synonym">Eumeta japonica</name>
    <dbReference type="NCBI Taxonomy" id="151549"/>
    <lineage>
        <taxon>Eukaryota</taxon>
        <taxon>Metazoa</taxon>
        <taxon>Ecdysozoa</taxon>
        <taxon>Arthropoda</taxon>
        <taxon>Hexapoda</taxon>
        <taxon>Insecta</taxon>
        <taxon>Pterygota</taxon>
        <taxon>Neoptera</taxon>
        <taxon>Endopterygota</taxon>
        <taxon>Lepidoptera</taxon>
        <taxon>Glossata</taxon>
        <taxon>Ditrysia</taxon>
        <taxon>Tineoidea</taxon>
        <taxon>Psychidae</taxon>
        <taxon>Oiketicinae</taxon>
        <taxon>Eumeta</taxon>
    </lineage>
</organism>
<dbReference type="EMBL" id="BGZK01000303">
    <property type="protein sequence ID" value="GBP35454.1"/>
    <property type="molecule type" value="Genomic_DNA"/>
</dbReference>
<dbReference type="Proteomes" id="UP000299102">
    <property type="component" value="Unassembled WGS sequence"/>
</dbReference>
<name>A0A4C1VBX4_EUMVA</name>
<evidence type="ECO:0000313" key="2">
    <source>
        <dbReference type="Proteomes" id="UP000299102"/>
    </source>
</evidence>
<reference evidence="1 2" key="1">
    <citation type="journal article" date="2019" name="Commun. Biol.">
        <title>The bagworm genome reveals a unique fibroin gene that provides high tensile strength.</title>
        <authorList>
            <person name="Kono N."/>
            <person name="Nakamura H."/>
            <person name="Ohtoshi R."/>
            <person name="Tomita M."/>
            <person name="Numata K."/>
            <person name="Arakawa K."/>
        </authorList>
    </citation>
    <scope>NUCLEOTIDE SEQUENCE [LARGE SCALE GENOMIC DNA]</scope>
</reference>